<dbReference type="GO" id="GO:0007166">
    <property type="term" value="P:cell surface receptor signaling pathway"/>
    <property type="evidence" value="ECO:0007669"/>
    <property type="project" value="TreeGrafter"/>
</dbReference>
<keyword evidence="8" id="KW-0675">Receptor</keyword>
<dbReference type="Gene3D" id="2.60.40.10">
    <property type="entry name" value="Immunoglobulins"/>
    <property type="match status" value="2"/>
</dbReference>
<dbReference type="Pfam" id="PF07686">
    <property type="entry name" value="V-set"/>
    <property type="match status" value="1"/>
</dbReference>
<dbReference type="InterPro" id="IPR013162">
    <property type="entry name" value="CD80_C2-set"/>
</dbReference>
<dbReference type="GO" id="GO:0071222">
    <property type="term" value="P:cellular response to lipopolysaccharide"/>
    <property type="evidence" value="ECO:0007669"/>
    <property type="project" value="TreeGrafter"/>
</dbReference>
<organism evidence="13 14">
    <name type="scientific">Gouania willdenowi</name>
    <name type="common">Blunt-snouted clingfish</name>
    <name type="synonym">Lepadogaster willdenowi</name>
    <dbReference type="NCBI Taxonomy" id="441366"/>
    <lineage>
        <taxon>Eukaryota</taxon>
        <taxon>Metazoa</taxon>
        <taxon>Chordata</taxon>
        <taxon>Craniata</taxon>
        <taxon>Vertebrata</taxon>
        <taxon>Euteleostomi</taxon>
        <taxon>Actinopterygii</taxon>
        <taxon>Neopterygii</taxon>
        <taxon>Teleostei</taxon>
        <taxon>Neoteleostei</taxon>
        <taxon>Acanthomorphata</taxon>
        <taxon>Ovalentaria</taxon>
        <taxon>Blenniimorphae</taxon>
        <taxon>Blenniiformes</taxon>
        <taxon>Gobiesocoidei</taxon>
        <taxon>Gobiesocidae</taxon>
        <taxon>Gobiesocinae</taxon>
        <taxon>Gouania</taxon>
    </lineage>
</organism>
<dbReference type="CDD" id="cd00096">
    <property type="entry name" value="Ig"/>
    <property type="match status" value="1"/>
</dbReference>
<dbReference type="GO" id="GO:0042130">
    <property type="term" value="P:negative regulation of T cell proliferation"/>
    <property type="evidence" value="ECO:0007669"/>
    <property type="project" value="TreeGrafter"/>
</dbReference>
<dbReference type="AlphaFoldDB" id="A0A8C5G1F6"/>
<evidence type="ECO:0000256" key="2">
    <source>
        <dbReference type="ARBA" id="ARBA00022475"/>
    </source>
</evidence>
<dbReference type="InterPro" id="IPR051713">
    <property type="entry name" value="T-cell_Activation_Regulation"/>
</dbReference>
<sequence length="253" mass="28100">MARSGLLWFFTVYLSTLQIQAENIGVFGQQSMLECVVTCKIKGKYPKILTVVWKKDGDDDPLLKYDNGKLEHSPRYSLAVPSWNGNNMNVSLLITNTEMADEEDYTCMVITNSGSKTSLTSLKLKAKYNQPTIELSDEKNDPNDEKSLICRTDGGYPRGELRWFSGNDEWTKSSKMEANKMKNGLFSITSRLPLLPGSTGSIEDAATFEVDGGMSLNLTCGIFKSCSQTQYLLCSKKKLSVGNQSSIEFDSSL</sequence>
<evidence type="ECO:0000256" key="8">
    <source>
        <dbReference type="ARBA" id="ARBA00023170"/>
    </source>
</evidence>
<keyword evidence="10" id="KW-0393">Immunoglobulin domain</keyword>
<feature type="domain" description="Ig-like" evidence="12">
    <location>
        <begin position="28"/>
        <end position="123"/>
    </location>
</feature>
<keyword evidence="3" id="KW-0812">Transmembrane</keyword>
<dbReference type="GO" id="GO:0031295">
    <property type="term" value="P:T cell costimulation"/>
    <property type="evidence" value="ECO:0007669"/>
    <property type="project" value="TreeGrafter"/>
</dbReference>
<keyword evidence="2" id="KW-1003">Cell membrane</keyword>
<dbReference type="SUPFAM" id="SSF48726">
    <property type="entry name" value="Immunoglobulin"/>
    <property type="match status" value="2"/>
</dbReference>
<evidence type="ECO:0000256" key="10">
    <source>
        <dbReference type="ARBA" id="ARBA00023319"/>
    </source>
</evidence>
<dbReference type="GO" id="GO:0006955">
    <property type="term" value="P:immune response"/>
    <property type="evidence" value="ECO:0007669"/>
    <property type="project" value="TreeGrafter"/>
</dbReference>
<evidence type="ECO:0000256" key="6">
    <source>
        <dbReference type="ARBA" id="ARBA00023136"/>
    </source>
</evidence>
<dbReference type="GO" id="GO:0042102">
    <property type="term" value="P:positive regulation of T cell proliferation"/>
    <property type="evidence" value="ECO:0007669"/>
    <property type="project" value="TreeGrafter"/>
</dbReference>
<name>A0A8C5G1F6_GOUWI</name>
<feature type="signal peptide" evidence="11">
    <location>
        <begin position="1"/>
        <end position="21"/>
    </location>
</feature>
<evidence type="ECO:0000256" key="5">
    <source>
        <dbReference type="ARBA" id="ARBA00022989"/>
    </source>
</evidence>
<dbReference type="Proteomes" id="UP000694680">
    <property type="component" value="Chromosome 1"/>
</dbReference>
<dbReference type="InterPro" id="IPR007110">
    <property type="entry name" value="Ig-like_dom"/>
</dbReference>
<keyword evidence="5" id="KW-1133">Transmembrane helix</keyword>
<evidence type="ECO:0000256" key="9">
    <source>
        <dbReference type="ARBA" id="ARBA00023180"/>
    </source>
</evidence>
<keyword evidence="6" id="KW-0472">Membrane</keyword>
<reference evidence="13" key="3">
    <citation type="submission" date="2025-09" db="UniProtKB">
        <authorList>
            <consortium name="Ensembl"/>
        </authorList>
    </citation>
    <scope>IDENTIFICATION</scope>
</reference>
<dbReference type="InterPro" id="IPR036179">
    <property type="entry name" value="Ig-like_dom_sf"/>
</dbReference>
<evidence type="ECO:0000256" key="7">
    <source>
        <dbReference type="ARBA" id="ARBA00023157"/>
    </source>
</evidence>
<proteinExistence type="predicted"/>
<evidence type="ECO:0000256" key="4">
    <source>
        <dbReference type="ARBA" id="ARBA00022729"/>
    </source>
</evidence>
<keyword evidence="7" id="KW-1015">Disulfide bond</keyword>
<dbReference type="PANTHER" id="PTHR25466">
    <property type="entry name" value="T-LYMPHOCYTE ACTIVATION ANTIGEN"/>
    <property type="match status" value="1"/>
</dbReference>
<evidence type="ECO:0000256" key="1">
    <source>
        <dbReference type="ARBA" id="ARBA00004251"/>
    </source>
</evidence>
<protein>
    <recommendedName>
        <fullName evidence="12">Ig-like domain-containing protein</fullName>
    </recommendedName>
</protein>
<evidence type="ECO:0000313" key="14">
    <source>
        <dbReference type="Proteomes" id="UP000694680"/>
    </source>
</evidence>
<evidence type="ECO:0000256" key="11">
    <source>
        <dbReference type="SAM" id="SignalP"/>
    </source>
</evidence>
<dbReference type="InterPro" id="IPR013783">
    <property type="entry name" value="Ig-like_fold"/>
</dbReference>
<dbReference type="Ensembl" id="ENSGWIT00000007891.1">
    <property type="protein sequence ID" value="ENSGWIP00000007135.1"/>
    <property type="gene ID" value="ENSGWIG00000004163.1"/>
</dbReference>
<dbReference type="PROSITE" id="PS50835">
    <property type="entry name" value="IG_LIKE"/>
    <property type="match status" value="1"/>
</dbReference>
<keyword evidence="4 11" id="KW-0732">Signal</keyword>
<dbReference type="GO" id="GO:0009897">
    <property type="term" value="C:external side of plasma membrane"/>
    <property type="evidence" value="ECO:0007669"/>
    <property type="project" value="TreeGrafter"/>
</dbReference>
<dbReference type="Pfam" id="PF08205">
    <property type="entry name" value="C2-set_2"/>
    <property type="match status" value="1"/>
</dbReference>
<dbReference type="InterPro" id="IPR013106">
    <property type="entry name" value="Ig_V-set"/>
</dbReference>
<dbReference type="PANTHER" id="PTHR25466:SF14">
    <property type="entry name" value="BUTYROPHILIN SUBFAMILY 2 MEMBER A2-LIKE-RELATED"/>
    <property type="match status" value="1"/>
</dbReference>
<evidence type="ECO:0000313" key="13">
    <source>
        <dbReference type="Ensembl" id="ENSGWIP00000007135.1"/>
    </source>
</evidence>
<reference evidence="13" key="2">
    <citation type="submission" date="2025-08" db="UniProtKB">
        <authorList>
            <consortium name="Ensembl"/>
        </authorList>
    </citation>
    <scope>IDENTIFICATION</scope>
</reference>
<evidence type="ECO:0000256" key="3">
    <source>
        <dbReference type="ARBA" id="ARBA00022692"/>
    </source>
</evidence>
<keyword evidence="14" id="KW-1185">Reference proteome</keyword>
<accession>A0A8C5G1F6</accession>
<evidence type="ECO:0000259" key="12">
    <source>
        <dbReference type="PROSITE" id="PS50835"/>
    </source>
</evidence>
<keyword evidence="9" id="KW-0325">Glycoprotein</keyword>
<feature type="chain" id="PRO_5034581961" description="Ig-like domain-containing protein" evidence="11">
    <location>
        <begin position="22"/>
        <end position="253"/>
    </location>
</feature>
<reference evidence="13" key="1">
    <citation type="submission" date="2020-06" db="EMBL/GenBank/DDBJ databases">
        <authorList>
            <consortium name="Wellcome Sanger Institute Data Sharing"/>
        </authorList>
    </citation>
    <scope>NUCLEOTIDE SEQUENCE [LARGE SCALE GENOMIC DNA]</scope>
</reference>
<comment type="subcellular location">
    <subcellularLocation>
        <location evidence="1">Cell membrane</location>
        <topology evidence="1">Single-pass type I membrane protein</topology>
    </subcellularLocation>
</comment>